<dbReference type="AlphaFoldDB" id="A0A803XPJ0"/>
<evidence type="ECO:0000256" key="1">
    <source>
        <dbReference type="SAM" id="MobiDB-lite"/>
    </source>
</evidence>
<dbReference type="Proteomes" id="UP000001645">
    <property type="component" value="Chromosome 26"/>
</dbReference>
<name>A0A803XPJ0_MELGA</name>
<feature type="compositionally biased region" description="Polar residues" evidence="1">
    <location>
        <begin position="1"/>
        <end position="15"/>
    </location>
</feature>
<keyword evidence="3" id="KW-1185">Reference proteome</keyword>
<feature type="region of interest" description="Disordered" evidence="1">
    <location>
        <begin position="1"/>
        <end position="20"/>
    </location>
</feature>
<dbReference type="InParanoid" id="A0A803XPJ0"/>
<reference evidence="2" key="3">
    <citation type="submission" date="2025-09" db="UniProtKB">
        <authorList>
            <consortium name="Ensembl"/>
        </authorList>
    </citation>
    <scope>IDENTIFICATION</scope>
</reference>
<reference evidence="2 3" key="1">
    <citation type="journal article" date="2010" name="PLoS Biol.">
        <title>Multi-platform next-generation sequencing of the domestic turkey (Meleagris gallopavo): genome assembly and analysis.</title>
        <authorList>
            <person name="Dalloul R.A."/>
            <person name="Long J.A."/>
            <person name="Zimin A.V."/>
            <person name="Aslam L."/>
            <person name="Beal K."/>
            <person name="Blomberg L.A."/>
            <person name="Bouffard P."/>
            <person name="Burt D.W."/>
            <person name="Crasta O."/>
            <person name="Crooijmans R.P."/>
            <person name="Cooper K."/>
            <person name="Coulombe R.A."/>
            <person name="De S."/>
            <person name="Delany M.E."/>
            <person name="Dodgson J.B."/>
            <person name="Dong J.J."/>
            <person name="Evans C."/>
            <person name="Frederickson K.M."/>
            <person name="Flicek P."/>
            <person name="Florea L."/>
            <person name="Folkerts O."/>
            <person name="Groenen M.A."/>
            <person name="Harkins T.T."/>
            <person name="Herrero J."/>
            <person name="Hoffmann S."/>
            <person name="Megens H.J."/>
            <person name="Jiang A."/>
            <person name="de Jong P."/>
            <person name="Kaiser P."/>
            <person name="Kim H."/>
            <person name="Kim K.W."/>
            <person name="Kim S."/>
            <person name="Langenberger D."/>
            <person name="Lee M.K."/>
            <person name="Lee T."/>
            <person name="Mane S."/>
            <person name="Marcais G."/>
            <person name="Marz M."/>
            <person name="McElroy A.P."/>
            <person name="Modise T."/>
            <person name="Nefedov M."/>
            <person name="Notredame C."/>
            <person name="Paton I.R."/>
            <person name="Payne W.S."/>
            <person name="Pertea G."/>
            <person name="Prickett D."/>
            <person name="Puiu D."/>
            <person name="Qioa D."/>
            <person name="Raineri E."/>
            <person name="Ruffier M."/>
            <person name="Salzberg S.L."/>
            <person name="Schatz M.C."/>
            <person name="Scheuring C."/>
            <person name="Schmidt C.J."/>
            <person name="Schroeder S."/>
            <person name="Searle S.M."/>
            <person name="Smith E.J."/>
            <person name="Smith J."/>
            <person name="Sonstegard T.S."/>
            <person name="Stadler P.F."/>
            <person name="Tafer H."/>
            <person name="Tu Z.J."/>
            <person name="Van Tassell C.P."/>
            <person name="Vilella A.J."/>
            <person name="Williams K.P."/>
            <person name="Yorke J.A."/>
            <person name="Zhang L."/>
            <person name="Zhang H.B."/>
            <person name="Zhang X."/>
            <person name="Zhang Y."/>
            <person name="Reed K.M."/>
        </authorList>
    </citation>
    <scope>NUCLEOTIDE SEQUENCE [LARGE SCALE GENOMIC DNA]</scope>
</reference>
<organism evidence="2 3">
    <name type="scientific">Meleagris gallopavo</name>
    <name type="common">Wild turkey</name>
    <dbReference type="NCBI Taxonomy" id="9103"/>
    <lineage>
        <taxon>Eukaryota</taxon>
        <taxon>Metazoa</taxon>
        <taxon>Chordata</taxon>
        <taxon>Craniata</taxon>
        <taxon>Vertebrata</taxon>
        <taxon>Euteleostomi</taxon>
        <taxon>Archelosauria</taxon>
        <taxon>Archosauria</taxon>
        <taxon>Dinosauria</taxon>
        <taxon>Saurischia</taxon>
        <taxon>Theropoda</taxon>
        <taxon>Coelurosauria</taxon>
        <taxon>Aves</taxon>
        <taxon>Neognathae</taxon>
        <taxon>Galloanserae</taxon>
        <taxon>Galliformes</taxon>
        <taxon>Phasianidae</taxon>
        <taxon>Meleagridinae</taxon>
        <taxon>Meleagris</taxon>
    </lineage>
</organism>
<sequence>VLPSTSPIQHGNSAGASDERSTDLAWVFQDSVPLGAPCKRDVWLQEEGSHSAAHRAAPDLAGTGWVGSGRHVSCPARSCCLRAGALEQSSCLLGAVGAARLHGEAVGTLCPTPLPRPRAAPTTLCRAALPRAALTLGQDRPSTP</sequence>
<accession>A0A803XPJ0</accession>
<reference evidence="2" key="2">
    <citation type="submission" date="2025-08" db="UniProtKB">
        <authorList>
            <consortium name="Ensembl"/>
        </authorList>
    </citation>
    <scope>IDENTIFICATION</scope>
</reference>
<evidence type="ECO:0000313" key="3">
    <source>
        <dbReference type="Proteomes" id="UP000001645"/>
    </source>
</evidence>
<dbReference type="Ensembl" id="ENSMGAT00000032554.1">
    <property type="protein sequence ID" value="ENSMGAP00000021436.1"/>
    <property type="gene ID" value="ENSMGAG00000018237.1"/>
</dbReference>
<evidence type="ECO:0000313" key="2">
    <source>
        <dbReference type="Ensembl" id="ENSMGAP00000021436.1"/>
    </source>
</evidence>
<protein>
    <submittedName>
        <fullName evidence="2">Uncharacterized protein</fullName>
    </submittedName>
</protein>
<proteinExistence type="predicted"/>